<dbReference type="RefSeq" id="WP_146921823.1">
    <property type="nucleotide sequence ID" value="NZ_CP042430.1"/>
</dbReference>
<dbReference type="Pfam" id="PF06348">
    <property type="entry name" value="DUF1059"/>
    <property type="match status" value="1"/>
</dbReference>
<dbReference type="EMBL" id="CP042430">
    <property type="protein sequence ID" value="QEC49462.1"/>
    <property type="molecule type" value="Genomic_DNA"/>
</dbReference>
<sequence>MPYQLQCADVLPGGCRASLQGASLEHLLGVAREHGRDAHGYTSVFFSAERLAQMAQHVHRAADERAADG</sequence>
<accession>A0A5B8U9W8</accession>
<evidence type="ECO:0000313" key="2">
    <source>
        <dbReference type="Proteomes" id="UP000321805"/>
    </source>
</evidence>
<dbReference type="InterPro" id="IPR009409">
    <property type="entry name" value="DUF1059"/>
</dbReference>
<name>A0A5B8U9W8_9ACTN</name>
<dbReference type="OrthoDB" id="3213531at2"/>
<organism evidence="1 2">
    <name type="scientific">Baekduia soli</name>
    <dbReference type="NCBI Taxonomy" id="496014"/>
    <lineage>
        <taxon>Bacteria</taxon>
        <taxon>Bacillati</taxon>
        <taxon>Actinomycetota</taxon>
        <taxon>Thermoleophilia</taxon>
        <taxon>Solirubrobacterales</taxon>
        <taxon>Baekduiaceae</taxon>
        <taxon>Baekduia</taxon>
    </lineage>
</organism>
<dbReference type="Proteomes" id="UP000321805">
    <property type="component" value="Chromosome"/>
</dbReference>
<dbReference type="KEGG" id="bsol:FSW04_19075"/>
<gene>
    <name evidence="1" type="ORF">FSW04_19075</name>
</gene>
<evidence type="ECO:0000313" key="1">
    <source>
        <dbReference type="EMBL" id="QEC49462.1"/>
    </source>
</evidence>
<dbReference type="AlphaFoldDB" id="A0A5B8U9W8"/>
<proteinExistence type="predicted"/>
<keyword evidence="2" id="KW-1185">Reference proteome</keyword>
<reference evidence="1 2" key="1">
    <citation type="journal article" date="2018" name="J. Microbiol.">
        <title>Baekduia soli gen. nov., sp. nov., a novel bacterium isolated from the soil of Baekdu Mountain and proposal of a novel family name, Baekduiaceae fam. nov.</title>
        <authorList>
            <person name="An D.S."/>
            <person name="Siddiqi M.Z."/>
            <person name="Kim K.H."/>
            <person name="Yu H.S."/>
            <person name="Im W.T."/>
        </authorList>
    </citation>
    <scope>NUCLEOTIDE SEQUENCE [LARGE SCALE GENOMIC DNA]</scope>
    <source>
        <strain evidence="1 2">BR7-21</strain>
    </source>
</reference>
<protein>
    <submittedName>
        <fullName evidence="1">DUF1059 domain-containing protein</fullName>
    </submittedName>
</protein>